<feature type="transmembrane region" description="Helical" evidence="1">
    <location>
        <begin position="15"/>
        <end position="36"/>
    </location>
</feature>
<keyword evidence="1" id="KW-0812">Transmembrane</keyword>
<evidence type="ECO:0000313" key="3">
    <source>
        <dbReference type="Proteomes" id="UP001500740"/>
    </source>
</evidence>
<evidence type="ECO:0000256" key="1">
    <source>
        <dbReference type="SAM" id="Phobius"/>
    </source>
</evidence>
<evidence type="ECO:0008006" key="4">
    <source>
        <dbReference type="Google" id="ProtNLM"/>
    </source>
</evidence>
<dbReference type="EMBL" id="BAAACZ010000009">
    <property type="protein sequence ID" value="GAA0457876.1"/>
    <property type="molecule type" value="Genomic_DNA"/>
</dbReference>
<keyword evidence="1" id="KW-0472">Membrane</keyword>
<evidence type="ECO:0000313" key="2">
    <source>
        <dbReference type="EMBL" id="GAA0457876.1"/>
    </source>
</evidence>
<reference evidence="2 3" key="1">
    <citation type="journal article" date="2019" name="Int. J. Syst. Evol. Microbiol.">
        <title>The Global Catalogue of Microorganisms (GCM) 10K type strain sequencing project: providing services to taxonomists for standard genome sequencing and annotation.</title>
        <authorList>
            <consortium name="The Broad Institute Genomics Platform"/>
            <consortium name="The Broad Institute Genome Sequencing Center for Infectious Disease"/>
            <person name="Wu L."/>
            <person name="Ma J."/>
        </authorList>
    </citation>
    <scope>NUCLEOTIDE SEQUENCE [LARGE SCALE GENOMIC DNA]</scope>
    <source>
        <strain evidence="2 3">JCM 14193</strain>
    </source>
</reference>
<dbReference type="RefSeq" id="WP_343782336.1">
    <property type="nucleotide sequence ID" value="NZ_BAAACZ010000009.1"/>
</dbReference>
<keyword evidence="3" id="KW-1185">Reference proteome</keyword>
<comment type="caution">
    <text evidence="2">The sequence shown here is derived from an EMBL/GenBank/DDBJ whole genome shotgun (WGS) entry which is preliminary data.</text>
</comment>
<sequence length="110" mass="13071">MLLKHEDGFVLQDALLSLSCFIIMMSVLFPFIVHLYEYKTDIELRQNAYHLLHQQTEQVVTEKISNSKESDHYNDYNIEIEEKNKQIVVCISWVNTNETEEKLCRHIPSR</sequence>
<dbReference type="Proteomes" id="UP001500740">
    <property type="component" value="Unassembled WGS sequence"/>
</dbReference>
<organism evidence="2 3">
    <name type="scientific">Alkalibacillus silvisoli</name>
    <dbReference type="NCBI Taxonomy" id="392823"/>
    <lineage>
        <taxon>Bacteria</taxon>
        <taxon>Bacillati</taxon>
        <taxon>Bacillota</taxon>
        <taxon>Bacilli</taxon>
        <taxon>Bacillales</taxon>
        <taxon>Bacillaceae</taxon>
        <taxon>Alkalibacillus</taxon>
    </lineage>
</organism>
<protein>
    <recommendedName>
        <fullName evidence="4">Type II secretion system protein</fullName>
    </recommendedName>
</protein>
<name>A0ABN0ZSU9_9BACI</name>
<proteinExistence type="predicted"/>
<gene>
    <name evidence="2" type="ORF">GCM10008935_11150</name>
</gene>
<keyword evidence="1" id="KW-1133">Transmembrane helix</keyword>
<accession>A0ABN0ZSU9</accession>